<evidence type="ECO:0000313" key="1">
    <source>
        <dbReference type="EMBL" id="MEA5609819.1"/>
    </source>
</evidence>
<dbReference type="EMBL" id="JAYGHK010000064">
    <property type="protein sequence ID" value="MEA5609819.1"/>
    <property type="molecule type" value="Genomic_DNA"/>
</dbReference>
<gene>
    <name evidence="1" type="ORF">VB695_17400</name>
</gene>
<name>A0ABU5UVJ4_NODSP</name>
<proteinExistence type="predicted"/>
<accession>A0ABU5UVJ4</accession>
<organism evidence="1 2">
    <name type="scientific">Nodularia spumigena UHCC 0060</name>
    <dbReference type="NCBI Taxonomy" id="3110300"/>
    <lineage>
        <taxon>Bacteria</taxon>
        <taxon>Bacillati</taxon>
        <taxon>Cyanobacteriota</taxon>
        <taxon>Cyanophyceae</taxon>
        <taxon>Nostocales</taxon>
        <taxon>Nodulariaceae</taxon>
        <taxon>Nodularia</taxon>
    </lineage>
</organism>
<protein>
    <submittedName>
        <fullName evidence="1">Uncharacterized protein</fullName>
    </submittedName>
</protein>
<comment type="caution">
    <text evidence="1">The sequence shown here is derived from an EMBL/GenBank/DDBJ whole genome shotgun (WGS) entry which is preliminary data.</text>
</comment>
<keyword evidence="2" id="KW-1185">Reference proteome</keyword>
<dbReference type="Proteomes" id="UP001303285">
    <property type="component" value="Unassembled WGS sequence"/>
</dbReference>
<evidence type="ECO:0000313" key="2">
    <source>
        <dbReference type="Proteomes" id="UP001303285"/>
    </source>
</evidence>
<reference evidence="1 2" key="1">
    <citation type="submission" date="2023-12" db="EMBL/GenBank/DDBJ databases">
        <title>Baltic Sea Cyanobacteria.</title>
        <authorList>
            <person name="Delbaje E."/>
            <person name="Fewer D.P."/>
            <person name="Shishido T.K."/>
        </authorList>
    </citation>
    <scope>NUCLEOTIDE SEQUENCE [LARGE SCALE GENOMIC DNA]</scope>
    <source>
        <strain evidence="1 2">UHCC 0060</strain>
    </source>
</reference>
<sequence length="887" mass="100295">MTITFTNTRYIEDGSVGTIATVAEWSVWNCIEKKWSSAPKVVLRNILLAGLHPKLEFCIGEIETTETKSSALNAFKPKDYQAAFFLDLASGSRNHGRFTFTNKATIGKKYFGSEKKDQWKRIIYGSILHTGCKKLVYKQMRYVVVDDENRDADGNWLDDEVNNIHWETGDSHAKASKALMELLGLPMAGIQYNPETGMPEEIGIVDEDKPLQFRAAFRNNDNLLEWIGKGTIGYNPKLDSSEFDLVIPLSSLKGNKPALGNHQGKLLFGLVFEGELRRAKPGWMLLQWFDFETLQKDNIISKLKAKCDRLSQAYNNITDLAEILRIDQSEAEAEIEEGSDKLQSEAEYVNTMIRIIQADKAGLLLLHPYVVTRIKERMRAVWLNLAKAAGIRFYSTMAQPDESLAHYHVVLPDGRIKGKKVFCAPDFEEGEYIVFCNPMRHWGDCQLWENKHEGTYVNATGIMAAPRLLLLNLGRDTDGDFIQLIKSSAYPNMREAIANFDEPPATKKFPKMALQGNLQKIAINSMNDMTGIVASLLARARSGGCEQVVLNIPAGGEQKQDEEMPIIDFLSQQVQIAVDSLKSAYPNNKNGLDAVRDFLNEQGAESPWLKDFKDKECYLSRKCAVKDDALDTISRLVKTVNSYWKAPDLKLDSSPRTYEKVLFGNVEYAPAQLEKAMADRAEYRAAMKKAILWKEENDDSTRMIREVCELFKASKENIYKTPKPDGSSYHPESWVAVYWKVAHQAETGEAGMVFTMFADEIIEKLKNMQPEIAKVLKVYAVQHGSWSAPKATPWIGQTVQIRSKIIEQGGQQKLAIEMQFPDAKQQFGWHHLGLVGEQYRPYYPPGLTKTMLAYSTRFVTASGKTSELTLFDPNMDKEDIKDFLTFK</sequence>
<dbReference type="RefSeq" id="WP_323244483.1">
    <property type="nucleotide sequence ID" value="NZ_JAYGHK010000064.1"/>
</dbReference>